<dbReference type="HOGENOM" id="CLU_1632729_0_0_9"/>
<dbReference type="EMBL" id="AP008230">
    <property type="protein sequence ID" value="BAE84469.1"/>
    <property type="molecule type" value="Genomic_DNA"/>
</dbReference>
<evidence type="ECO:0000313" key="2">
    <source>
        <dbReference type="Proteomes" id="UP000001946"/>
    </source>
</evidence>
<gene>
    <name evidence="1" type="ordered locus">DSY2680</name>
</gene>
<organism evidence="1 2">
    <name type="scientific">Desulfitobacterium hafniense (strain Y51)</name>
    <dbReference type="NCBI Taxonomy" id="138119"/>
    <lineage>
        <taxon>Bacteria</taxon>
        <taxon>Bacillati</taxon>
        <taxon>Bacillota</taxon>
        <taxon>Clostridia</taxon>
        <taxon>Eubacteriales</taxon>
        <taxon>Desulfitobacteriaceae</taxon>
        <taxon>Desulfitobacterium</taxon>
    </lineage>
</organism>
<name>Q24U23_DESHY</name>
<dbReference type="AlphaFoldDB" id="Q24U23"/>
<dbReference type="Proteomes" id="UP000001946">
    <property type="component" value="Chromosome"/>
</dbReference>
<evidence type="ECO:0000313" key="1">
    <source>
        <dbReference type="EMBL" id="BAE84469.1"/>
    </source>
</evidence>
<protein>
    <submittedName>
        <fullName evidence="1">Uncharacterized protein</fullName>
    </submittedName>
</protein>
<reference evidence="1 2" key="1">
    <citation type="journal article" date="2006" name="J. Bacteriol.">
        <title>Complete genome sequence of the dehalorespiring bacterium Desulfitobacterium hafniense Y51 and comparison with Dehalococcoides ethenogenes 195.</title>
        <authorList>
            <person name="Nonaka H."/>
            <person name="Keresztes G."/>
            <person name="Shinoda Y."/>
            <person name="Ikenaga Y."/>
            <person name="Abe M."/>
            <person name="Naito K."/>
            <person name="Inatomi K."/>
            <person name="Furukawa K."/>
            <person name="Inui M."/>
            <person name="Yukawa H."/>
        </authorList>
    </citation>
    <scope>NUCLEOTIDE SEQUENCE [LARGE SCALE GENOMIC DNA]</scope>
    <source>
        <strain evidence="1 2">Y51</strain>
    </source>
</reference>
<dbReference type="KEGG" id="dsy:DSY2680"/>
<accession>Q24U23</accession>
<keyword evidence="2" id="KW-1185">Reference proteome</keyword>
<sequence length="162" mass="17904">MACSWKRAERGVSRILLYTGRSISCADKTNAQALRSERSTCAAKYFSVARRLGRNPRPGFVAKSAPRKHCFRTCSHSRLETSCFQPFSAAGFSRSFVSARLNSLPSVKQNPWAAFLVCTFVHAGLCSVNNTTGSFFRLYRRRLSGMVGHLPIRLGVNPGKAP</sequence>
<proteinExistence type="predicted"/>